<evidence type="ECO:0000256" key="1">
    <source>
        <dbReference type="ARBA" id="ARBA00004651"/>
    </source>
</evidence>
<reference evidence="10" key="1">
    <citation type="submission" date="2022-01" db="EMBL/GenBank/DDBJ databases">
        <title>Complete genome of Methanomicrobium antiquum DSM 21220.</title>
        <authorList>
            <person name="Chen S.-C."/>
            <person name="You Y.-T."/>
            <person name="Zhou Y.-Z."/>
            <person name="Lai M.-C."/>
        </authorList>
    </citation>
    <scope>NUCLEOTIDE SEQUENCE</scope>
    <source>
        <strain evidence="10">DSM 21220</strain>
    </source>
</reference>
<dbReference type="EC" id="3.4.22.-" evidence="10"/>
<comment type="subcellular location">
    <subcellularLocation>
        <location evidence="1">Cell membrane</location>
        <topology evidence="1">Multi-pass membrane protein</topology>
    </subcellularLocation>
</comment>
<keyword evidence="3" id="KW-0645">Protease</keyword>
<evidence type="ECO:0000256" key="2">
    <source>
        <dbReference type="ARBA" id="ARBA00022475"/>
    </source>
</evidence>
<evidence type="ECO:0000256" key="5">
    <source>
        <dbReference type="ARBA" id="ARBA00022801"/>
    </source>
</evidence>
<organism evidence="10 11">
    <name type="scientific">Methanomicrobium antiquum</name>
    <dbReference type="NCBI Taxonomy" id="487686"/>
    <lineage>
        <taxon>Archaea</taxon>
        <taxon>Methanobacteriati</taxon>
        <taxon>Methanobacteriota</taxon>
        <taxon>Stenosarchaea group</taxon>
        <taxon>Methanomicrobia</taxon>
        <taxon>Methanomicrobiales</taxon>
        <taxon>Methanomicrobiaceae</taxon>
        <taxon>Methanomicrobium</taxon>
    </lineage>
</organism>
<evidence type="ECO:0000256" key="8">
    <source>
        <dbReference type="PIRSR" id="PIRSR025737-1"/>
    </source>
</evidence>
<dbReference type="GO" id="GO:0005886">
    <property type="term" value="C:plasma membrane"/>
    <property type="evidence" value="ECO:0007669"/>
    <property type="project" value="UniProtKB-SubCell"/>
</dbReference>
<evidence type="ECO:0000256" key="3">
    <source>
        <dbReference type="ARBA" id="ARBA00022670"/>
    </source>
</evidence>
<keyword evidence="6 9" id="KW-1133">Transmembrane helix</keyword>
<evidence type="ECO:0000313" key="10">
    <source>
        <dbReference type="EMBL" id="WFN36053.1"/>
    </source>
</evidence>
<keyword evidence="11" id="KW-1185">Reference proteome</keyword>
<feature type="active site" description="Proton donor" evidence="8">
    <location>
        <position position="188"/>
    </location>
</feature>
<feature type="transmembrane region" description="Helical" evidence="9">
    <location>
        <begin position="143"/>
        <end position="163"/>
    </location>
</feature>
<dbReference type="RefSeq" id="WP_278098891.1">
    <property type="nucleotide sequence ID" value="NZ_CP091092.1"/>
</dbReference>
<feature type="transmembrane region" description="Helical" evidence="9">
    <location>
        <begin position="218"/>
        <end position="242"/>
    </location>
</feature>
<feature type="transmembrane region" description="Helical" evidence="9">
    <location>
        <begin position="53"/>
        <end position="74"/>
    </location>
</feature>
<dbReference type="EMBL" id="CP091092">
    <property type="protein sequence ID" value="WFN36053.1"/>
    <property type="molecule type" value="Genomic_DNA"/>
</dbReference>
<dbReference type="Pfam" id="PF09721">
    <property type="entry name" value="Exosortase_EpsH"/>
    <property type="match status" value="1"/>
</dbReference>
<dbReference type="AlphaFoldDB" id="A0AAF0FT41"/>
<protein>
    <submittedName>
        <fullName evidence="10">Archaeosortase A</fullName>
        <ecNumber evidence="10">3.4.22.-</ecNumber>
    </submittedName>
</protein>
<dbReference type="NCBIfam" id="TIGR04125">
    <property type="entry name" value="exosort_PGF_TRM"/>
    <property type="match status" value="1"/>
</dbReference>
<dbReference type="GO" id="GO:0006508">
    <property type="term" value="P:proteolysis"/>
    <property type="evidence" value="ECO:0007669"/>
    <property type="project" value="UniProtKB-KW"/>
</dbReference>
<keyword evidence="4 9" id="KW-0812">Transmembrane</keyword>
<feature type="transmembrane region" description="Helical" evidence="9">
    <location>
        <begin position="175"/>
        <end position="198"/>
    </location>
</feature>
<dbReference type="KEGG" id="manq:L1994_07815"/>
<dbReference type="Proteomes" id="UP001218895">
    <property type="component" value="Chromosome"/>
</dbReference>
<gene>
    <name evidence="10" type="primary">artA</name>
    <name evidence="10" type="ORF">L1994_07815</name>
</gene>
<name>A0AAF0FT41_9EURY</name>
<evidence type="ECO:0000256" key="9">
    <source>
        <dbReference type="SAM" id="Phobius"/>
    </source>
</evidence>
<feature type="transmembrane region" description="Helical" evidence="9">
    <location>
        <begin position="6"/>
        <end position="23"/>
    </location>
</feature>
<dbReference type="InterPro" id="IPR014522">
    <property type="entry name" value="ArtA"/>
</dbReference>
<keyword evidence="5 10" id="KW-0378">Hydrolase</keyword>
<sequence>MEAALVLLSAIFFIGFLIVPGKLRKYLAISGWFFIVLALILDIPHYIFEENNFMYPVLGILGIPFLYVTIPGLLEENKYVLSLSRGAAIAFLIYFPFAYIPMAGDFLIAAVTQQVYAIGTLLNLPFNQIAWNMLEHNGFRVEIILACTGIQSIAIMLGIAYALPITVKQRIISFILVVPVIYFLNLLRNVFVVAAYTGQWFQYLPEIASNGEYGYESFFWAHNVLAELGALVFLIILALCLFKVIPQLGDFADGLIKLYIEKLRGVYKDK</sequence>
<keyword evidence="7 9" id="KW-0472">Membrane</keyword>
<evidence type="ECO:0000256" key="4">
    <source>
        <dbReference type="ARBA" id="ARBA00022692"/>
    </source>
</evidence>
<proteinExistence type="predicted"/>
<dbReference type="NCBIfam" id="TIGR04178">
    <property type="entry name" value="exo_archaeo"/>
    <property type="match status" value="1"/>
</dbReference>
<dbReference type="PIRSF" id="PIRSF025737">
    <property type="entry name" value="Cyco1"/>
    <property type="match status" value="1"/>
</dbReference>
<feature type="transmembrane region" description="Helical" evidence="9">
    <location>
        <begin position="30"/>
        <end position="47"/>
    </location>
</feature>
<evidence type="ECO:0000313" key="11">
    <source>
        <dbReference type="Proteomes" id="UP001218895"/>
    </source>
</evidence>
<feature type="transmembrane region" description="Helical" evidence="9">
    <location>
        <begin position="86"/>
        <end position="111"/>
    </location>
</feature>
<dbReference type="InterPro" id="IPR026392">
    <property type="entry name" value="Exo/Archaeosortase_dom"/>
</dbReference>
<dbReference type="InterPro" id="IPR019127">
    <property type="entry name" value="Exosortase"/>
</dbReference>
<keyword evidence="2" id="KW-1003">Cell membrane</keyword>
<feature type="active site" description="Acyl-thioester intermediate" evidence="8">
    <location>
        <position position="147"/>
    </location>
</feature>
<evidence type="ECO:0000256" key="6">
    <source>
        <dbReference type="ARBA" id="ARBA00022989"/>
    </source>
</evidence>
<accession>A0AAF0FT41</accession>
<dbReference type="GeneID" id="79950295"/>
<evidence type="ECO:0000256" key="7">
    <source>
        <dbReference type="ARBA" id="ARBA00023136"/>
    </source>
</evidence>
<dbReference type="GO" id="GO:0008233">
    <property type="term" value="F:peptidase activity"/>
    <property type="evidence" value="ECO:0007669"/>
    <property type="project" value="UniProtKB-KW"/>
</dbReference>